<dbReference type="Proteomes" id="UP001552299">
    <property type="component" value="Unassembled WGS sequence"/>
</dbReference>
<keyword evidence="3" id="KW-1185">Reference proteome</keyword>
<proteinExistence type="predicted"/>
<name>A0ABD0VC58_DENTH</name>
<evidence type="ECO:0000313" key="3">
    <source>
        <dbReference type="Proteomes" id="UP001552299"/>
    </source>
</evidence>
<organism evidence="2 3">
    <name type="scientific">Dendrobium thyrsiflorum</name>
    <name type="common">Pinecone-like raceme dendrobium</name>
    <name type="synonym">Orchid</name>
    <dbReference type="NCBI Taxonomy" id="117978"/>
    <lineage>
        <taxon>Eukaryota</taxon>
        <taxon>Viridiplantae</taxon>
        <taxon>Streptophyta</taxon>
        <taxon>Embryophyta</taxon>
        <taxon>Tracheophyta</taxon>
        <taxon>Spermatophyta</taxon>
        <taxon>Magnoliopsida</taxon>
        <taxon>Liliopsida</taxon>
        <taxon>Asparagales</taxon>
        <taxon>Orchidaceae</taxon>
        <taxon>Epidendroideae</taxon>
        <taxon>Malaxideae</taxon>
        <taxon>Dendrobiinae</taxon>
        <taxon>Dendrobium</taxon>
    </lineage>
</organism>
<dbReference type="EMBL" id="JANQDX010000008">
    <property type="protein sequence ID" value="KAL0920202.1"/>
    <property type="molecule type" value="Genomic_DNA"/>
</dbReference>
<gene>
    <name evidence="2" type="ORF">M5K25_009322</name>
</gene>
<reference evidence="2 3" key="1">
    <citation type="journal article" date="2024" name="Plant Biotechnol. J.">
        <title>Dendrobium thyrsiflorum genome and its molecular insights into genes involved in important horticultural traits.</title>
        <authorList>
            <person name="Chen B."/>
            <person name="Wang J.Y."/>
            <person name="Zheng P.J."/>
            <person name="Li K.L."/>
            <person name="Liang Y.M."/>
            <person name="Chen X.F."/>
            <person name="Zhang C."/>
            <person name="Zhao X."/>
            <person name="He X."/>
            <person name="Zhang G.Q."/>
            <person name="Liu Z.J."/>
            <person name="Xu Q."/>
        </authorList>
    </citation>
    <scope>NUCLEOTIDE SEQUENCE [LARGE SCALE GENOMIC DNA]</scope>
    <source>
        <strain evidence="2">GZMU011</strain>
    </source>
</reference>
<feature type="region of interest" description="Disordered" evidence="1">
    <location>
        <begin position="204"/>
        <end position="284"/>
    </location>
</feature>
<dbReference type="AlphaFoldDB" id="A0ABD0VC58"/>
<feature type="region of interest" description="Disordered" evidence="1">
    <location>
        <begin position="298"/>
        <end position="322"/>
    </location>
</feature>
<comment type="caution">
    <text evidence="2">The sequence shown here is derived from an EMBL/GenBank/DDBJ whole genome shotgun (WGS) entry which is preliminary data.</text>
</comment>
<accession>A0ABD0VC58</accession>
<sequence length="354" mass="40426">MDDVRRLHKIIHPNSDTRMHWALPPLLGRWLRFVVVLRVVVMVPADFKPDSSVIVFAFRLIGNETDALHLTYIIKSDNSNKSIRIFLFALVHLLCHLNCICTSEHRQLPHCPVPSIIVSRSYCKKILLATESSKKSCLNSDTFMHWALPPLLGRWLRQNRRAYRSEMHGFQENACKSKGQRADFKQGHATCPLTDDFAAKWHHRKKQKELGSLPGSGGSKRRPYTSPDHHLKALHFAGPPPEGHTLRRTTTRRPYTSPDHHLKALHFAGPPPESPTLHRTTTQRPYTSLDHHLKALYFAGPPPEGPTLHSRPEVQPKALHSAQGPKFNLRTYAPLKAQHFTRQLLNLCQMSEFC</sequence>
<evidence type="ECO:0000313" key="2">
    <source>
        <dbReference type="EMBL" id="KAL0920202.1"/>
    </source>
</evidence>
<protein>
    <submittedName>
        <fullName evidence="2">Uncharacterized protein</fullName>
    </submittedName>
</protein>
<evidence type="ECO:0000256" key="1">
    <source>
        <dbReference type="SAM" id="MobiDB-lite"/>
    </source>
</evidence>